<evidence type="ECO:0000256" key="3">
    <source>
        <dbReference type="ARBA" id="ARBA00024378"/>
    </source>
</evidence>
<dbReference type="Pfam" id="PF00612">
    <property type="entry name" value="IQ"/>
    <property type="match status" value="1"/>
</dbReference>
<keyword evidence="1" id="KW-0112">Calmodulin-binding</keyword>
<dbReference type="AlphaFoldDB" id="A0A4S4D9P3"/>
<reference evidence="5 6" key="1">
    <citation type="journal article" date="2018" name="Proc. Natl. Acad. Sci. U.S.A.">
        <title>Draft genome sequence of Camellia sinensis var. sinensis provides insights into the evolution of the tea genome and tea quality.</title>
        <authorList>
            <person name="Wei C."/>
            <person name="Yang H."/>
            <person name="Wang S."/>
            <person name="Zhao J."/>
            <person name="Liu C."/>
            <person name="Gao L."/>
            <person name="Xia E."/>
            <person name="Lu Y."/>
            <person name="Tai Y."/>
            <person name="She G."/>
            <person name="Sun J."/>
            <person name="Cao H."/>
            <person name="Tong W."/>
            <person name="Gao Q."/>
            <person name="Li Y."/>
            <person name="Deng W."/>
            <person name="Jiang X."/>
            <person name="Wang W."/>
            <person name="Chen Q."/>
            <person name="Zhang S."/>
            <person name="Li H."/>
            <person name="Wu J."/>
            <person name="Wang P."/>
            <person name="Li P."/>
            <person name="Shi C."/>
            <person name="Zheng F."/>
            <person name="Jian J."/>
            <person name="Huang B."/>
            <person name="Shan D."/>
            <person name="Shi M."/>
            <person name="Fang C."/>
            <person name="Yue Y."/>
            <person name="Li F."/>
            <person name="Li D."/>
            <person name="Wei S."/>
            <person name="Han B."/>
            <person name="Jiang C."/>
            <person name="Yin Y."/>
            <person name="Xia T."/>
            <person name="Zhang Z."/>
            <person name="Bennetzen J.L."/>
            <person name="Zhao S."/>
            <person name="Wan X."/>
        </authorList>
    </citation>
    <scope>NUCLEOTIDE SEQUENCE [LARGE SCALE GENOMIC DNA]</scope>
    <source>
        <strain evidence="6">cv. Shuchazao</strain>
        <tissue evidence="5">Leaf</tissue>
    </source>
</reference>
<keyword evidence="6" id="KW-1185">Reference proteome</keyword>
<evidence type="ECO:0000256" key="1">
    <source>
        <dbReference type="ARBA" id="ARBA00022860"/>
    </source>
</evidence>
<gene>
    <name evidence="5" type="ORF">TEA_017825</name>
</gene>
<protein>
    <recommendedName>
        <fullName evidence="4">DUF4005 domain-containing protein</fullName>
    </recommendedName>
</protein>
<evidence type="ECO:0000259" key="4">
    <source>
        <dbReference type="Pfam" id="PF13178"/>
    </source>
</evidence>
<dbReference type="Proteomes" id="UP000306102">
    <property type="component" value="Unassembled WGS sequence"/>
</dbReference>
<comment type="caution">
    <text evidence="5">The sequence shown here is derived from an EMBL/GenBank/DDBJ whole genome shotgun (WGS) entry which is preliminary data.</text>
</comment>
<comment type="similarity">
    <text evidence="2">Belongs to the IQD family.</text>
</comment>
<evidence type="ECO:0000256" key="2">
    <source>
        <dbReference type="ARBA" id="ARBA00024341"/>
    </source>
</evidence>
<dbReference type="CDD" id="cd23767">
    <property type="entry name" value="IQCD"/>
    <property type="match status" value="1"/>
</dbReference>
<feature type="domain" description="DUF4005" evidence="4">
    <location>
        <begin position="421"/>
        <end position="455"/>
    </location>
</feature>
<proteinExistence type="inferred from homology"/>
<evidence type="ECO:0000313" key="5">
    <source>
        <dbReference type="EMBL" id="THF98753.1"/>
    </source>
</evidence>
<dbReference type="PANTHER" id="PTHR32295:SF41">
    <property type="entry name" value="PROTEIN IQ-DOMAIN 11"/>
    <property type="match status" value="1"/>
</dbReference>
<dbReference type="EMBL" id="SDRB02012143">
    <property type="protein sequence ID" value="THF98753.1"/>
    <property type="molecule type" value="Genomic_DNA"/>
</dbReference>
<comment type="subunit">
    <text evidence="3">Binds to multiple calmodulin (CaM) in the presence of Ca(2+) and CaM-like proteins.</text>
</comment>
<sequence length="524" mass="59028">MMSPLGYETQVRGHHCYVFVYLEWEKGRGVCVYWAFQAHGVLCQVKASFTSRTKSQKALRNHTDVVVLYMAKKSCFSLLKRFFIAETHSKPEKEKRGRWGLGRMKKKRLASISAPAPVSLSLSLSSESPLSKAEEEEEEEQSKHAATVVAAEVAFAAAQVAAEVVRLTEIEEFSVSGINSQANAPQSIQQCQSGIPDLAATKIQTAFRGYLARKALRALKGLVRLQAIIRGRAVRRQAIATLKCLQSMVSFQSQVSAKKLQMVEGTWNTFHENKELQGFNFNDNLIKIDSNSQRRWDDSILSKDEANGMFLSKREAAIKRERIKEYSLSQRESKKIQRSTESEHNKVNGRWRYWLEQWVDTQLSKNSDTVFPSNARIREQHGGQFKPRNSQKQYYKEELDPPISAPKRSFVHKKQLSVGDDNDFASSPVVPTYMAATESAKAKARSMSSPRLRGVNLDACSDTNSPCKHKLPPISSVNLGGFQQRSPCLKRLPGPLKSNRSLKDLSFDSECSLPNWDQNGASFR</sequence>
<dbReference type="PANTHER" id="PTHR32295">
    <property type="entry name" value="IQ-DOMAIN 5-RELATED"/>
    <property type="match status" value="1"/>
</dbReference>
<dbReference type="GO" id="GO:0005516">
    <property type="term" value="F:calmodulin binding"/>
    <property type="evidence" value="ECO:0007669"/>
    <property type="project" value="UniProtKB-KW"/>
</dbReference>
<evidence type="ECO:0000313" key="6">
    <source>
        <dbReference type="Proteomes" id="UP000306102"/>
    </source>
</evidence>
<dbReference type="SMART" id="SM00015">
    <property type="entry name" value="IQ"/>
    <property type="match status" value="1"/>
</dbReference>
<dbReference type="PROSITE" id="PS50096">
    <property type="entry name" value="IQ"/>
    <property type="match status" value="2"/>
</dbReference>
<accession>A0A4S4D9P3</accession>
<dbReference type="InterPro" id="IPR000048">
    <property type="entry name" value="IQ_motif_EF-hand-BS"/>
</dbReference>
<dbReference type="InterPro" id="IPR025064">
    <property type="entry name" value="DUF4005"/>
</dbReference>
<organism evidence="5 6">
    <name type="scientific">Camellia sinensis var. sinensis</name>
    <name type="common">China tea</name>
    <dbReference type="NCBI Taxonomy" id="542762"/>
    <lineage>
        <taxon>Eukaryota</taxon>
        <taxon>Viridiplantae</taxon>
        <taxon>Streptophyta</taxon>
        <taxon>Embryophyta</taxon>
        <taxon>Tracheophyta</taxon>
        <taxon>Spermatophyta</taxon>
        <taxon>Magnoliopsida</taxon>
        <taxon>eudicotyledons</taxon>
        <taxon>Gunneridae</taxon>
        <taxon>Pentapetalae</taxon>
        <taxon>asterids</taxon>
        <taxon>Ericales</taxon>
        <taxon>Theaceae</taxon>
        <taxon>Camellia</taxon>
    </lineage>
</organism>
<dbReference type="Pfam" id="PF13178">
    <property type="entry name" value="DUF4005"/>
    <property type="match status" value="1"/>
</dbReference>
<dbReference type="Gene3D" id="1.20.5.190">
    <property type="match status" value="1"/>
</dbReference>
<name>A0A4S4D9P3_CAMSN</name>